<keyword evidence="6" id="KW-0521">NADP</keyword>
<dbReference type="InterPro" id="IPR002347">
    <property type="entry name" value="SDR_fam"/>
</dbReference>
<comment type="subunit">
    <text evidence="6">Homotetramer.</text>
</comment>
<gene>
    <name evidence="7" type="primary">fabG</name>
    <name evidence="7" type="ORF">KQI68_02275</name>
</gene>
<reference evidence="7 8" key="1">
    <citation type="submission" date="2021-06" db="EMBL/GenBank/DDBJ databases">
        <authorList>
            <person name="Sun Q."/>
            <person name="Li D."/>
        </authorList>
    </citation>
    <scope>NUCLEOTIDE SEQUENCE [LARGE SCALE GENOMIC DNA]</scope>
    <source>
        <strain evidence="7 8">MSJ-1</strain>
    </source>
</reference>
<sequence>MENKNYAFISGASGGIGVFIAEELKKDYNLILHTRSKKDVLEKLKDEYKDIDVKIVEGDLSKFEDCQKIFDEVKDLDVEVLVNNAGITKDNLIFRMTDEDFTKVIETNLNSAFYLSKLFARPMMKKRKGKIINISSIVGIKGNPGQANYAASKAGLIALTKTMAKELGGKNVLVNAVAPGFIETKMTEELSDSVKEEMLKGIPLKRYGSPVEVAKVIRFLASDDASYINGQVISVDGGLNT</sequence>
<dbReference type="GO" id="GO:0004316">
    <property type="term" value="F:3-oxoacyl-[acyl-carrier-protein] reductase (NADPH) activity"/>
    <property type="evidence" value="ECO:0007669"/>
    <property type="project" value="UniProtKB-EC"/>
</dbReference>
<comment type="pathway">
    <text evidence="1 6">Lipid metabolism; fatty acid biosynthesis.</text>
</comment>
<dbReference type="NCBIfam" id="NF009466">
    <property type="entry name" value="PRK12826.1-2"/>
    <property type="match status" value="1"/>
</dbReference>
<dbReference type="PROSITE" id="PS00061">
    <property type="entry name" value="ADH_SHORT"/>
    <property type="match status" value="1"/>
</dbReference>
<accession>A0ABS6FFA8</accession>
<dbReference type="PANTHER" id="PTHR42879">
    <property type="entry name" value="3-OXOACYL-(ACYL-CARRIER-PROTEIN) REDUCTASE"/>
    <property type="match status" value="1"/>
</dbReference>
<dbReference type="EC" id="1.1.1.100" evidence="3 6"/>
<dbReference type="InterPro" id="IPR050259">
    <property type="entry name" value="SDR"/>
</dbReference>
<evidence type="ECO:0000256" key="6">
    <source>
        <dbReference type="RuleBase" id="RU366074"/>
    </source>
</evidence>
<keyword evidence="6" id="KW-0443">Lipid metabolism</keyword>
<keyword evidence="4 6" id="KW-0560">Oxidoreductase</keyword>
<evidence type="ECO:0000256" key="1">
    <source>
        <dbReference type="ARBA" id="ARBA00005194"/>
    </source>
</evidence>
<keyword evidence="6" id="KW-0276">Fatty acid metabolism</keyword>
<dbReference type="InterPro" id="IPR020904">
    <property type="entry name" value="Sc_DH/Rdtase_CS"/>
</dbReference>
<evidence type="ECO:0000313" key="7">
    <source>
        <dbReference type="EMBL" id="MBU5668659.1"/>
    </source>
</evidence>
<evidence type="ECO:0000256" key="2">
    <source>
        <dbReference type="ARBA" id="ARBA00006484"/>
    </source>
</evidence>
<evidence type="ECO:0000256" key="5">
    <source>
        <dbReference type="ARBA" id="ARBA00048508"/>
    </source>
</evidence>
<dbReference type="CDD" id="cd05333">
    <property type="entry name" value="BKR_SDR_c"/>
    <property type="match status" value="1"/>
</dbReference>
<dbReference type="PANTHER" id="PTHR42879:SF2">
    <property type="entry name" value="3-OXOACYL-[ACYL-CARRIER-PROTEIN] REDUCTASE FABG"/>
    <property type="match status" value="1"/>
</dbReference>
<dbReference type="RefSeq" id="WP_216548493.1">
    <property type="nucleotide sequence ID" value="NZ_JAHLQO010000001.1"/>
</dbReference>
<keyword evidence="6" id="KW-0275">Fatty acid biosynthesis</keyword>
<dbReference type="Pfam" id="PF13561">
    <property type="entry name" value="adh_short_C2"/>
    <property type="match status" value="1"/>
</dbReference>
<name>A0ABS6FFA8_9FIRM</name>
<keyword evidence="8" id="KW-1185">Reference proteome</keyword>
<comment type="caution">
    <text evidence="7">The sequence shown here is derived from an EMBL/GenBank/DDBJ whole genome shotgun (WGS) entry which is preliminary data.</text>
</comment>
<comment type="similarity">
    <text evidence="2 6">Belongs to the short-chain dehydrogenases/reductases (SDR) family.</text>
</comment>
<keyword evidence="6" id="KW-0444">Lipid biosynthesis</keyword>
<protein>
    <recommendedName>
        <fullName evidence="3 6">3-oxoacyl-[acyl-carrier-protein] reductase</fullName>
        <ecNumber evidence="3 6">1.1.1.100</ecNumber>
    </recommendedName>
</protein>
<evidence type="ECO:0000256" key="3">
    <source>
        <dbReference type="ARBA" id="ARBA00012948"/>
    </source>
</evidence>
<comment type="catalytic activity">
    <reaction evidence="5 6">
        <text>a (3R)-hydroxyacyl-[ACP] + NADP(+) = a 3-oxoacyl-[ACP] + NADPH + H(+)</text>
        <dbReference type="Rhea" id="RHEA:17397"/>
        <dbReference type="Rhea" id="RHEA-COMP:9916"/>
        <dbReference type="Rhea" id="RHEA-COMP:9945"/>
        <dbReference type="ChEBI" id="CHEBI:15378"/>
        <dbReference type="ChEBI" id="CHEBI:57783"/>
        <dbReference type="ChEBI" id="CHEBI:58349"/>
        <dbReference type="ChEBI" id="CHEBI:78776"/>
        <dbReference type="ChEBI" id="CHEBI:78827"/>
        <dbReference type="EC" id="1.1.1.100"/>
    </reaction>
</comment>
<evidence type="ECO:0000256" key="4">
    <source>
        <dbReference type="ARBA" id="ARBA00023002"/>
    </source>
</evidence>
<dbReference type="Proteomes" id="UP000783742">
    <property type="component" value="Unassembled WGS sequence"/>
</dbReference>
<dbReference type="NCBIfam" id="TIGR01830">
    <property type="entry name" value="3oxo_ACP_reduc"/>
    <property type="match status" value="1"/>
</dbReference>
<comment type="function">
    <text evidence="6">Catalyzes the NADPH-dependent reduction of beta-ketoacyl-ACP substrates to beta-hydroxyacyl-ACP products, the first reductive step in the elongation cycle of fatty acid biosynthesis.</text>
</comment>
<dbReference type="InterPro" id="IPR011284">
    <property type="entry name" value="3oxo_ACP_reduc"/>
</dbReference>
<proteinExistence type="inferred from homology"/>
<evidence type="ECO:0000313" key="8">
    <source>
        <dbReference type="Proteomes" id="UP000783742"/>
    </source>
</evidence>
<organism evidence="7 8">
    <name type="scientific">Peptoniphilus ovalis</name>
    <dbReference type="NCBI Taxonomy" id="2841503"/>
    <lineage>
        <taxon>Bacteria</taxon>
        <taxon>Bacillati</taxon>
        <taxon>Bacillota</taxon>
        <taxon>Tissierellia</taxon>
        <taxon>Tissierellales</taxon>
        <taxon>Peptoniphilaceae</taxon>
        <taxon>Peptoniphilus</taxon>
    </lineage>
</organism>
<dbReference type="EMBL" id="JAHLQO010000001">
    <property type="protein sequence ID" value="MBU5668659.1"/>
    <property type="molecule type" value="Genomic_DNA"/>
</dbReference>